<dbReference type="RefSeq" id="WP_068208399.1">
    <property type="nucleotide sequence ID" value="NZ_CP013355.1"/>
</dbReference>
<dbReference type="Proteomes" id="UP000059672">
    <property type="component" value="Chromosome"/>
</dbReference>
<dbReference type="AlphaFoldDB" id="A0A120IEC1"/>
<evidence type="ECO:0000313" key="2">
    <source>
        <dbReference type="Proteomes" id="UP000059672"/>
    </source>
</evidence>
<reference evidence="2" key="1">
    <citation type="submission" date="2015-12" db="EMBL/GenBank/DDBJ databases">
        <title>Complete genome sequence of Lutibacter profundus strain LP1.</title>
        <authorList>
            <person name="Wissuwa J."/>
            <person name="Le Moine Bauer S."/>
            <person name="Stokke R."/>
            <person name="Dahle H."/>
            <person name="Steen I.H."/>
        </authorList>
    </citation>
    <scope>NUCLEOTIDE SEQUENCE [LARGE SCALE GENOMIC DNA]</scope>
    <source>
        <strain evidence="2">LP1</strain>
    </source>
</reference>
<name>A0A120IEC1_9FLAO</name>
<keyword evidence="2" id="KW-1185">Reference proteome</keyword>
<gene>
    <name evidence="1" type="ORF">Lupro_07920</name>
</gene>
<organism evidence="1 2">
    <name type="scientific">Lutibacter profundi</name>
    <dbReference type="NCBI Taxonomy" id="1622118"/>
    <lineage>
        <taxon>Bacteria</taxon>
        <taxon>Pseudomonadati</taxon>
        <taxon>Bacteroidota</taxon>
        <taxon>Flavobacteriia</taxon>
        <taxon>Flavobacteriales</taxon>
        <taxon>Flavobacteriaceae</taxon>
        <taxon>Lutibacter</taxon>
    </lineage>
</organism>
<dbReference type="STRING" id="1622118.Lupro_07920"/>
<accession>A0A120IEC1</accession>
<evidence type="ECO:0000313" key="1">
    <source>
        <dbReference type="EMBL" id="AMC11185.1"/>
    </source>
</evidence>
<dbReference type="KEGG" id="lut:Lupro_07920"/>
<reference evidence="1 2" key="2">
    <citation type="journal article" date="2016" name="Int. J. Syst. Evol. Microbiol.">
        <title>Lutibacter profundi sp. nov., isolated from a deep-sea hydrothermal system on the Arctic Mid-Ocean Ridge and emended description of the genus Lutibacter.</title>
        <authorList>
            <person name="Le Moine Bauer S."/>
            <person name="Roalkvam I."/>
            <person name="Steen I.H."/>
            <person name="Dahle H."/>
        </authorList>
    </citation>
    <scope>NUCLEOTIDE SEQUENCE [LARGE SCALE GENOMIC DNA]</scope>
    <source>
        <strain evidence="1 2">LP1</strain>
    </source>
</reference>
<dbReference type="EMBL" id="CP013355">
    <property type="protein sequence ID" value="AMC11185.1"/>
    <property type="molecule type" value="Genomic_DNA"/>
</dbReference>
<dbReference type="OrthoDB" id="894278at2"/>
<protein>
    <submittedName>
        <fullName evidence="1">Uncharacterized protein</fullName>
    </submittedName>
</protein>
<proteinExistence type="predicted"/>
<sequence>MILPNWCKKFGIIVFIIFSILGDGDDFNEGFKSGYNSVSPSRNHIVSIHKKLTPFSSYFGENLTHFF</sequence>